<evidence type="ECO:0000256" key="2">
    <source>
        <dbReference type="ARBA" id="ARBA00022588"/>
    </source>
</evidence>
<dbReference type="SMART" id="SM00701">
    <property type="entry name" value="PGRP"/>
    <property type="match status" value="1"/>
</dbReference>
<feature type="region of interest" description="Disordered" evidence="4">
    <location>
        <begin position="1"/>
        <end position="25"/>
    </location>
</feature>
<dbReference type="OrthoDB" id="10001926at2759"/>
<dbReference type="Pfam" id="PF01510">
    <property type="entry name" value="Amidase_2"/>
    <property type="match status" value="1"/>
</dbReference>
<comment type="similarity">
    <text evidence="1">Belongs to the N-acetylmuramoyl-L-alanine amidase 2 family.</text>
</comment>
<feature type="region of interest" description="Disordered" evidence="4">
    <location>
        <begin position="178"/>
        <end position="200"/>
    </location>
</feature>
<feature type="transmembrane region" description="Helical" evidence="5">
    <location>
        <begin position="149"/>
        <end position="172"/>
    </location>
</feature>
<dbReference type="InterPro" id="IPR006619">
    <property type="entry name" value="PGRP_domain_met/bac"/>
</dbReference>
<evidence type="ECO:0000256" key="4">
    <source>
        <dbReference type="SAM" id="MobiDB-lite"/>
    </source>
</evidence>
<dbReference type="PANTHER" id="PTHR11022">
    <property type="entry name" value="PEPTIDOGLYCAN RECOGNITION PROTEIN"/>
    <property type="match status" value="1"/>
</dbReference>
<keyword evidence="5" id="KW-0812">Transmembrane</keyword>
<evidence type="ECO:0000256" key="5">
    <source>
        <dbReference type="SAM" id="Phobius"/>
    </source>
</evidence>
<dbReference type="GO" id="GO:0009253">
    <property type="term" value="P:peptidoglycan catabolic process"/>
    <property type="evidence" value="ECO:0007669"/>
    <property type="project" value="InterPro"/>
</dbReference>
<dbReference type="EMBL" id="NEVH01010491">
    <property type="protein sequence ID" value="PNF32312.1"/>
    <property type="molecule type" value="Genomic_DNA"/>
</dbReference>
<dbReference type="InParanoid" id="A0A2J7QUQ5"/>
<keyword evidence="9" id="KW-1185">Reference proteome</keyword>
<dbReference type="AlphaFoldDB" id="A0A2J7QUQ5"/>
<name>A0A2J7QUQ5_9NEOP</name>
<dbReference type="Gene3D" id="3.40.80.10">
    <property type="entry name" value="Peptidoglycan recognition protein-like"/>
    <property type="match status" value="1"/>
</dbReference>
<evidence type="ECO:0000256" key="1">
    <source>
        <dbReference type="ARBA" id="ARBA00007553"/>
    </source>
</evidence>
<keyword evidence="5" id="KW-1133">Transmembrane helix</keyword>
<protein>
    <submittedName>
        <fullName evidence="8">Uncharacterized protein</fullName>
    </submittedName>
</protein>
<sequence length="381" mass="41995">MRKEDTFGADDGSNRSSSEVEDHDYEEVPTHITTQVSTCGLHSVGSPSNIHMENNSDVHIGSRLHYNAPVTINQYVSVLGNSDVTQNSILHDAVRAPMHGLDTSENISQATPIVPNEKGQGVSNDGSRHCNRAATNCNKGISFFLHRPICLGTLVVALLLLLVILISATVHFSSRNEDDLPKNTFYPPPNDPEPDPNTTLPGGHHIYSKTDWNGAPAKYERRLQLPTPYVVISHTASEACFSYTVCAAKMRNFQDLHIGGDLNLPDIGYSFVVGGDGNVYEGRGWDVTNMHTGFVTRCNIGISFIGNFIRDTPTNGQIEAVQELIKLGVKMGKIDEKYKLVAMNETYNTLSPGVVLYAIISKWPHFWKPTREDIGMCPFRV</sequence>
<dbReference type="GO" id="GO:0045087">
    <property type="term" value="P:innate immune response"/>
    <property type="evidence" value="ECO:0007669"/>
    <property type="project" value="UniProtKB-KW"/>
</dbReference>
<evidence type="ECO:0000313" key="9">
    <source>
        <dbReference type="Proteomes" id="UP000235965"/>
    </source>
</evidence>
<feature type="domain" description="Peptidoglycan recognition protein family" evidence="7">
    <location>
        <begin position="204"/>
        <end position="347"/>
    </location>
</feature>
<dbReference type="SMART" id="SM00644">
    <property type="entry name" value="Ami_2"/>
    <property type="match status" value="1"/>
</dbReference>
<gene>
    <name evidence="8" type="ORF">B7P43_G16241</name>
</gene>
<evidence type="ECO:0000313" key="8">
    <source>
        <dbReference type="EMBL" id="PNF32312.1"/>
    </source>
</evidence>
<organism evidence="8 9">
    <name type="scientific">Cryptotermes secundus</name>
    <dbReference type="NCBI Taxonomy" id="105785"/>
    <lineage>
        <taxon>Eukaryota</taxon>
        <taxon>Metazoa</taxon>
        <taxon>Ecdysozoa</taxon>
        <taxon>Arthropoda</taxon>
        <taxon>Hexapoda</taxon>
        <taxon>Insecta</taxon>
        <taxon>Pterygota</taxon>
        <taxon>Neoptera</taxon>
        <taxon>Polyneoptera</taxon>
        <taxon>Dictyoptera</taxon>
        <taxon>Blattodea</taxon>
        <taxon>Blattoidea</taxon>
        <taxon>Termitoidae</taxon>
        <taxon>Kalotermitidae</taxon>
        <taxon>Cryptotermitinae</taxon>
        <taxon>Cryptotermes</taxon>
    </lineage>
</organism>
<evidence type="ECO:0000256" key="3">
    <source>
        <dbReference type="ARBA" id="ARBA00022859"/>
    </source>
</evidence>
<evidence type="ECO:0000259" key="7">
    <source>
        <dbReference type="SMART" id="SM00701"/>
    </source>
</evidence>
<comment type="caution">
    <text evidence="8">The sequence shown here is derived from an EMBL/GenBank/DDBJ whole genome shotgun (WGS) entry which is preliminary data.</text>
</comment>
<proteinExistence type="inferred from homology"/>
<keyword evidence="5" id="KW-0472">Membrane</keyword>
<dbReference type="CDD" id="cd06583">
    <property type="entry name" value="PGRP"/>
    <property type="match status" value="1"/>
</dbReference>
<dbReference type="STRING" id="105785.A0A2J7QUQ5"/>
<dbReference type="InterPro" id="IPR015510">
    <property type="entry name" value="PGRP"/>
</dbReference>
<dbReference type="PANTHER" id="PTHR11022:SF74">
    <property type="entry name" value="PEPTIDOGLYCAN-RECOGNITION PROTEIN SA"/>
    <property type="match status" value="1"/>
</dbReference>
<dbReference type="InterPro" id="IPR002502">
    <property type="entry name" value="Amidase_domain"/>
</dbReference>
<dbReference type="InterPro" id="IPR036505">
    <property type="entry name" value="Amidase/PGRP_sf"/>
</dbReference>
<dbReference type="FunFam" id="3.40.80.10:FF:000001">
    <property type="entry name" value="Peptidoglycan recognition protein 1"/>
    <property type="match status" value="1"/>
</dbReference>
<dbReference type="SUPFAM" id="SSF55846">
    <property type="entry name" value="N-acetylmuramoyl-L-alanine amidase-like"/>
    <property type="match status" value="1"/>
</dbReference>
<dbReference type="GO" id="GO:0008270">
    <property type="term" value="F:zinc ion binding"/>
    <property type="evidence" value="ECO:0007669"/>
    <property type="project" value="InterPro"/>
</dbReference>
<dbReference type="FunCoup" id="A0A2J7QUQ5">
    <property type="interactions" value="137"/>
</dbReference>
<reference evidence="8 9" key="1">
    <citation type="submission" date="2017-12" db="EMBL/GenBank/DDBJ databases">
        <title>Hemimetabolous genomes reveal molecular basis of termite eusociality.</title>
        <authorList>
            <person name="Harrison M.C."/>
            <person name="Jongepier E."/>
            <person name="Robertson H.M."/>
            <person name="Arning N."/>
            <person name="Bitard-Feildel T."/>
            <person name="Chao H."/>
            <person name="Childers C.P."/>
            <person name="Dinh H."/>
            <person name="Doddapaneni H."/>
            <person name="Dugan S."/>
            <person name="Gowin J."/>
            <person name="Greiner C."/>
            <person name="Han Y."/>
            <person name="Hu H."/>
            <person name="Hughes D.S.T."/>
            <person name="Huylmans A.-K."/>
            <person name="Kemena C."/>
            <person name="Kremer L.P.M."/>
            <person name="Lee S.L."/>
            <person name="Lopez-Ezquerra A."/>
            <person name="Mallet L."/>
            <person name="Monroy-Kuhn J.M."/>
            <person name="Moser A."/>
            <person name="Murali S.C."/>
            <person name="Muzny D.M."/>
            <person name="Otani S."/>
            <person name="Piulachs M.-D."/>
            <person name="Poelchau M."/>
            <person name="Qu J."/>
            <person name="Schaub F."/>
            <person name="Wada-Katsumata A."/>
            <person name="Worley K.C."/>
            <person name="Xie Q."/>
            <person name="Ylla G."/>
            <person name="Poulsen M."/>
            <person name="Gibbs R.A."/>
            <person name="Schal C."/>
            <person name="Richards S."/>
            <person name="Belles X."/>
            <person name="Korb J."/>
            <person name="Bornberg-Bauer E."/>
        </authorList>
    </citation>
    <scope>NUCLEOTIDE SEQUENCE [LARGE SCALE GENOMIC DNA]</scope>
    <source>
        <tissue evidence="8">Whole body</tissue>
    </source>
</reference>
<accession>A0A2J7QUQ5</accession>
<evidence type="ECO:0000259" key="6">
    <source>
        <dbReference type="SMART" id="SM00644"/>
    </source>
</evidence>
<dbReference type="GO" id="GO:0008745">
    <property type="term" value="F:N-acetylmuramoyl-L-alanine amidase activity"/>
    <property type="evidence" value="ECO:0007669"/>
    <property type="project" value="InterPro"/>
</dbReference>
<keyword evidence="3" id="KW-0391">Immunity</keyword>
<feature type="domain" description="N-acetylmuramoyl-L-alanine amidase" evidence="6">
    <location>
        <begin position="216"/>
        <end position="353"/>
    </location>
</feature>
<dbReference type="Proteomes" id="UP000235965">
    <property type="component" value="Unassembled WGS sequence"/>
</dbReference>
<keyword evidence="2" id="KW-0399">Innate immunity</keyword>